<reference evidence="2" key="1">
    <citation type="submission" date="2021-01" db="EMBL/GenBank/DDBJ databases">
        <title>Whole genome shotgun sequence of Catellatospora methionotrophica NBRC 14553.</title>
        <authorList>
            <person name="Komaki H."/>
            <person name="Tamura T."/>
        </authorList>
    </citation>
    <scope>NUCLEOTIDE SEQUENCE</scope>
    <source>
        <strain evidence="2">NBRC 14553</strain>
    </source>
</reference>
<proteinExistence type="predicted"/>
<protein>
    <recommendedName>
        <fullName evidence="4">Phage portal protein</fullName>
    </recommendedName>
</protein>
<dbReference type="Proteomes" id="UP000660339">
    <property type="component" value="Unassembled WGS sequence"/>
</dbReference>
<name>A0A8J3PI70_9ACTN</name>
<organism evidence="2 3">
    <name type="scientific">Catellatospora methionotrophica</name>
    <dbReference type="NCBI Taxonomy" id="121620"/>
    <lineage>
        <taxon>Bacteria</taxon>
        <taxon>Bacillati</taxon>
        <taxon>Actinomycetota</taxon>
        <taxon>Actinomycetes</taxon>
        <taxon>Micromonosporales</taxon>
        <taxon>Micromonosporaceae</taxon>
        <taxon>Catellatospora</taxon>
    </lineage>
</organism>
<dbReference type="RefSeq" id="WP_344408847.1">
    <property type="nucleotide sequence ID" value="NZ_BAAATT010000004.1"/>
</dbReference>
<dbReference type="InterPro" id="IPR006427">
    <property type="entry name" value="Portal_HK97"/>
</dbReference>
<evidence type="ECO:0000256" key="1">
    <source>
        <dbReference type="SAM" id="MobiDB-lite"/>
    </source>
</evidence>
<dbReference type="NCBIfam" id="TIGR01537">
    <property type="entry name" value="portal_HK97"/>
    <property type="match status" value="1"/>
</dbReference>
<sequence>MRNALSISDPALAKWFSTGAENYSGVDISESSVLALSAVWRSVAVIAGTLASLPLRSLRTTADGETEPVGSIFDNPGGQYGPTPYEWKETAFAHLLLHGNCFEFHVRNDAGGLVSLELLHPLGVNIVEPTMDEYRSGKLPLGGKWFDVTLKDGKAARFDAEHITHIPALSMDGLRGLSPLQVARNSLGTAAAGDRAAAKMFSSGALVSGLVSPEEDMEPEEVGEIKRQLNQNVSGWDNAGAIAVVNRRLTFTPWTLSAVDAQFLQSRQFSIEEIARWWGVHPTLLMQTDKQTSWGTGIEEQNRGLGRTVLSPWAQRFEQRNSRLLAQPRFVAFDFAGLERPSPKDEVELLMKQTGGKPILSVNEARKRLNLPPVEGGDELIPPPPPPLPAPTEDEEEETDGPPAAE</sequence>
<dbReference type="InterPro" id="IPR006944">
    <property type="entry name" value="Phage/GTA_portal"/>
</dbReference>
<gene>
    <name evidence="2" type="ORF">Cme02nite_69330</name>
</gene>
<comment type="caution">
    <text evidence="2">The sequence shown here is derived from an EMBL/GenBank/DDBJ whole genome shotgun (WGS) entry which is preliminary data.</text>
</comment>
<evidence type="ECO:0000313" key="2">
    <source>
        <dbReference type="EMBL" id="GIG18601.1"/>
    </source>
</evidence>
<evidence type="ECO:0008006" key="4">
    <source>
        <dbReference type="Google" id="ProtNLM"/>
    </source>
</evidence>
<dbReference type="AlphaFoldDB" id="A0A8J3PI70"/>
<keyword evidence="3" id="KW-1185">Reference proteome</keyword>
<evidence type="ECO:0000313" key="3">
    <source>
        <dbReference type="Proteomes" id="UP000660339"/>
    </source>
</evidence>
<feature type="compositionally biased region" description="Pro residues" evidence="1">
    <location>
        <begin position="381"/>
        <end position="390"/>
    </location>
</feature>
<feature type="region of interest" description="Disordered" evidence="1">
    <location>
        <begin position="361"/>
        <end position="406"/>
    </location>
</feature>
<accession>A0A8J3PI70</accession>
<dbReference type="EMBL" id="BONJ01000041">
    <property type="protein sequence ID" value="GIG18601.1"/>
    <property type="molecule type" value="Genomic_DNA"/>
</dbReference>
<dbReference type="Pfam" id="PF04860">
    <property type="entry name" value="Phage_portal"/>
    <property type="match status" value="1"/>
</dbReference>